<dbReference type="EMBL" id="JAHHIF010000002">
    <property type="protein sequence ID" value="MBW4543098.1"/>
    <property type="molecule type" value="Genomic_DNA"/>
</dbReference>
<protein>
    <submittedName>
        <fullName evidence="5">Glycosyltransferase family 61 protein</fullName>
    </submittedName>
</protein>
<gene>
    <name evidence="5" type="ORF">KME25_01415</name>
</gene>
<dbReference type="GO" id="GO:0016757">
    <property type="term" value="F:glycosyltransferase activity"/>
    <property type="evidence" value="ECO:0007669"/>
    <property type="project" value="UniProtKB-KW"/>
</dbReference>
<dbReference type="AlphaFoldDB" id="A0A951PID2"/>
<keyword evidence="3" id="KW-0325">Glycoprotein</keyword>
<dbReference type="InterPro" id="IPR049625">
    <property type="entry name" value="Glyco_transf_61_cat"/>
</dbReference>
<evidence type="ECO:0000313" key="6">
    <source>
        <dbReference type="Proteomes" id="UP000753908"/>
    </source>
</evidence>
<organism evidence="5 6">
    <name type="scientific">Symplocastrum torsivum CPER-KK1</name>
    <dbReference type="NCBI Taxonomy" id="450513"/>
    <lineage>
        <taxon>Bacteria</taxon>
        <taxon>Bacillati</taxon>
        <taxon>Cyanobacteriota</taxon>
        <taxon>Cyanophyceae</taxon>
        <taxon>Oscillatoriophycideae</taxon>
        <taxon>Oscillatoriales</taxon>
        <taxon>Microcoleaceae</taxon>
        <taxon>Symplocastrum</taxon>
    </lineage>
</organism>
<comment type="caution">
    <text evidence="5">The sequence shown here is derived from an EMBL/GenBank/DDBJ whole genome shotgun (WGS) entry which is preliminary data.</text>
</comment>
<reference evidence="5" key="2">
    <citation type="journal article" date="2022" name="Microbiol. Resour. Announc.">
        <title>Metagenome Sequencing to Explore Phylogenomics of Terrestrial Cyanobacteria.</title>
        <authorList>
            <person name="Ward R.D."/>
            <person name="Stajich J.E."/>
            <person name="Johansen J.R."/>
            <person name="Huntemann M."/>
            <person name="Clum A."/>
            <person name="Foster B."/>
            <person name="Foster B."/>
            <person name="Roux S."/>
            <person name="Palaniappan K."/>
            <person name="Varghese N."/>
            <person name="Mukherjee S."/>
            <person name="Reddy T.B.K."/>
            <person name="Daum C."/>
            <person name="Copeland A."/>
            <person name="Chen I.A."/>
            <person name="Ivanova N.N."/>
            <person name="Kyrpides N.C."/>
            <person name="Shapiro N."/>
            <person name="Eloe-Fadrosh E.A."/>
            <person name="Pietrasiak N."/>
        </authorList>
    </citation>
    <scope>NUCLEOTIDE SEQUENCE</scope>
    <source>
        <strain evidence="5">CPER-KK1</strain>
    </source>
</reference>
<evidence type="ECO:0000313" key="5">
    <source>
        <dbReference type="EMBL" id="MBW4543098.1"/>
    </source>
</evidence>
<evidence type="ECO:0000256" key="2">
    <source>
        <dbReference type="ARBA" id="ARBA00022679"/>
    </source>
</evidence>
<proteinExistence type="predicted"/>
<dbReference type="InterPro" id="IPR007657">
    <property type="entry name" value="Glycosyltransferase_61"/>
</dbReference>
<dbReference type="Proteomes" id="UP000753908">
    <property type="component" value="Unassembled WGS sequence"/>
</dbReference>
<sequence length="405" mass="47318">MNLLKLLYRLIPDILRDKINYIRFKILRKVGYISLLRKAGILTCRSNIQIGIDNAEETLKRHDIELRFYNLVEENKSTTKSVAHLASQNIKEIKQLSARNEITILDVNNSRFSFRNNHLLDKDMNVIYERYVDFQKLPIYREILPRKIKKIQGTVAYLSNTEISNYGHWMCLTLPLLRIYDNFFRLSQIDFFYVGSSPLTSWHRESLEKAGIAMSKIIQEPCTADRLLAVINNRIATINQIKYIEYAPIIQEDYLFVRNLFHEKYDTEIKKKKRIYVKRGKVIRRKVINESSVLAVLDKYGFEPVEMNDKTLPEEISIFYQAEAIVAPHGSALVNLLFIQPGVKVLELIPYGYVNSFFYAMASYGEAEYFCLQGENTMQANVDPQFLDIYIDIQKLEEICQEAFG</sequence>
<evidence type="ECO:0000259" key="4">
    <source>
        <dbReference type="Pfam" id="PF04577"/>
    </source>
</evidence>
<dbReference type="PANTHER" id="PTHR20961">
    <property type="entry name" value="GLYCOSYLTRANSFERASE"/>
    <property type="match status" value="1"/>
</dbReference>
<dbReference type="Pfam" id="PF04577">
    <property type="entry name" value="Glyco_transf_61"/>
    <property type="match status" value="1"/>
</dbReference>
<feature type="domain" description="Glycosyltransferase 61 catalytic" evidence="4">
    <location>
        <begin position="166"/>
        <end position="345"/>
    </location>
</feature>
<accession>A0A951PID2</accession>
<evidence type="ECO:0000256" key="3">
    <source>
        <dbReference type="ARBA" id="ARBA00023180"/>
    </source>
</evidence>
<evidence type="ECO:0000256" key="1">
    <source>
        <dbReference type="ARBA" id="ARBA00022676"/>
    </source>
</evidence>
<keyword evidence="2" id="KW-0808">Transferase</keyword>
<reference evidence="5" key="1">
    <citation type="submission" date="2021-05" db="EMBL/GenBank/DDBJ databases">
        <authorList>
            <person name="Pietrasiak N."/>
            <person name="Ward R."/>
            <person name="Stajich J.E."/>
            <person name="Kurbessoian T."/>
        </authorList>
    </citation>
    <scope>NUCLEOTIDE SEQUENCE</scope>
    <source>
        <strain evidence="5">CPER-KK1</strain>
    </source>
</reference>
<keyword evidence="1" id="KW-0328">Glycosyltransferase</keyword>
<name>A0A951PID2_9CYAN</name>